<organism evidence="1 2">
    <name type="scientific">Devosia yakushimensis</name>
    <dbReference type="NCBI Taxonomy" id="470028"/>
    <lineage>
        <taxon>Bacteria</taxon>
        <taxon>Pseudomonadati</taxon>
        <taxon>Pseudomonadota</taxon>
        <taxon>Alphaproteobacteria</taxon>
        <taxon>Hyphomicrobiales</taxon>
        <taxon>Devosiaceae</taxon>
        <taxon>Devosia</taxon>
    </lineage>
</organism>
<dbReference type="PANTHER" id="PTHR43235">
    <property type="entry name" value="GLUTAMINE AMIDOTRANSFERASE PB2B2.05-RELATED"/>
    <property type="match status" value="1"/>
</dbReference>
<dbReference type="Proteomes" id="UP001161406">
    <property type="component" value="Unassembled WGS sequence"/>
</dbReference>
<dbReference type="InterPro" id="IPR029062">
    <property type="entry name" value="Class_I_gatase-like"/>
</dbReference>
<keyword evidence="1" id="KW-0315">Glutamine amidotransferase</keyword>
<dbReference type="PANTHER" id="PTHR43235:SF1">
    <property type="entry name" value="GLUTAMINE AMIDOTRANSFERASE PB2B2.05-RELATED"/>
    <property type="match status" value="1"/>
</dbReference>
<proteinExistence type="predicted"/>
<name>A0ABQ5U9R7_9HYPH</name>
<dbReference type="InterPro" id="IPR011697">
    <property type="entry name" value="Peptidase_C26"/>
</dbReference>
<reference evidence="1" key="2">
    <citation type="submission" date="2023-01" db="EMBL/GenBank/DDBJ databases">
        <title>Draft genome sequence of Devosia yakushimensis strain NBRC 103855.</title>
        <authorList>
            <person name="Sun Q."/>
            <person name="Mori K."/>
        </authorList>
    </citation>
    <scope>NUCLEOTIDE SEQUENCE</scope>
    <source>
        <strain evidence="1">NBRC 103855</strain>
    </source>
</reference>
<dbReference type="PROSITE" id="PS51273">
    <property type="entry name" value="GATASE_TYPE_1"/>
    <property type="match status" value="1"/>
</dbReference>
<dbReference type="SUPFAM" id="SSF52317">
    <property type="entry name" value="Class I glutamine amidotransferase-like"/>
    <property type="match status" value="1"/>
</dbReference>
<accession>A0ABQ5U9R7</accession>
<keyword evidence="2" id="KW-1185">Reference proteome</keyword>
<dbReference type="Pfam" id="PF07722">
    <property type="entry name" value="Peptidase_C26"/>
    <property type="match status" value="1"/>
</dbReference>
<dbReference type="CDD" id="cd01745">
    <property type="entry name" value="GATase1_2"/>
    <property type="match status" value="1"/>
</dbReference>
<protein>
    <submittedName>
        <fullName evidence="1">Glutamine amidotransferase</fullName>
    </submittedName>
</protein>
<sequence>MPSSPLIVVSVGAATDPQPYVRAVEQAGGQAVVMVPNGGAQPLPAQAAGIIFCGGAAVHPSRFGQELDLNIRKAVDEPRDAMEWALLGESLERRLPILGICRGFQMINVYLGGTLSQNLAAQGWQDNHRPDGARDLLAHGVVAKGGLLGSVYGDDPFEVNSIHRQGISILAAPLTPVVHTADGLVEGFESSDLNIVGVQWHPEELITEIPHQKLFSALICDMSWQWGTPS</sequence>
<dbReference type="RefSeq" id="WP_284386884.1">
    <property type="nucleotide sequence ID" value="NZ_BSNG01000001.1"/>
</dbReference>
<evidence type="ECO:0000313" key="2">
    <source>
        <dbReference type="Proteomes" id="UP001161406"/>
    </source>
</evidence>
<gene>
    <name evidence="1" type="ORF">GCM10007913_00980</name>
</gene>
<evidence type="ECO:0000313" key="1">
    <source>
        <dbReference type="EMBL" id="GLQ08166.1"/>
    </source>
</evidence>
<dbReference type="Gene3D" id="3.40.50.880">
    <property type="match status" value="1"/>
</dbReference>
<dbReference type="InterPro" id="IPR044668">
    <property type="entry name" value="PuuD-like"/>
</dbReference>
<reference evidence="1" key="1">
    <citation type="journal article" date="2014" name="Int. J. Syst. Evol. Microbiol.">
        <title>Complete genome of a new Firmicutes species belonging to the dominant human colonic microbiota ('Ruminococcus bicirculans') reveals two chromosomes and a selective capacity to utilize plant glucans.</title>
        <authorList>
            <consortium name="NISC Comparative Sequencing Program"/>
            <person name="Wegmann U."/>
            <person name="Louis P."/>
            <person name="Goesmann A."/>
            <person name="Henrissat B."/>
            <person name="Duncan S.H."/>
            <person name="Flint H.J."/>
        </authorList>
    </citation>
    <scope>NUCLEOTIDE SEQUENCE</scope>
    <source>
        <strain evidence="1">NBRC 103855</strain>
    </source>
</reference>
<dbReference type="EMBL" id="BSNG01000001">
    <property type="protein sequence ID" value="GLQ08166.1"/>
    <property type="molecule type" value="Genomic_DNA"/>
</dbReference>
<comment type="caution">
    <text evidence="1">The sequence shown here is derived from an EMBL/GenBank/DDBJ whole genome shotgun (WGS) entry which is preliminary data.</text>
</comment>